<name>A0AAD0MXV7_PSESX</name>
<reference evidence="1 2" key="1">
    <citation type="submission" date="2018-04" db="EMBL/GenBank/DDBJ databases">
        <authorList>
            <person name="Cha J.-S."/>
        </authorList>
    </citation>
    <scope>NUCLEOTIDE SEQUENCE [LARGE SCALE GENOMIC DNA]</scope>
    <source>
        <strain evidence="1 2">LMG5095</strain>
    </source>
</reference>
<organism evidence="1 2">
    <name type="scientific">Pseudomonas syringae pv. atrofaciens</name>
    <dbReference type="NCBI Taxonomy" id="192087"/>
    <lineage>
        <taxon>Bacteria</taxon>
        <taxon>Pseudomonadati</taxon>
        <taxon>Pseudomonadota</taxon>
        <taxon>Gammaproteobacteria</taxon>
        <taxon>Pseudomonadales</taxon>
        <taxon>Pseudomonadaceae</taxon>
        <taxon>Pseudomonas</taxon>
        <taxon>Pseudomonas syringae</taxon>
    </lineage>
</organism>
<dbReference type="EMBL" id="CP028490">
    <property type="protein sequence ID" value="AVX23181.1"/>
    <property type="molecule type" value="Genomic_DNA"/>
</dbReference>
<evidence type="ECO:0000313" key="2">
    <source>
        <dbReference type="Proteomes" id="UP000240475"/>
    </source>
</evidence>
<accession>A0AAD0MXV7</accession>
<gene>
    <name evidence="1" type="ORF">DA456_07120</name>
</gene>
<sequence length="75" mass="8003">MAIRVAHEETDAAAEYLLISQSPFASKLAPTGAICGSDECAYVGVSLLTKRLMQLLSNLLINQSAFASKLPRGHL</sequence>
<evidence type="ECO:0000313" key="1">
    <source>
        <dbReference type="EMBL" id="AVX23181.1"/>
    </source>
</evidence>
<proteinExistence type="predicted"/>
<dbReference type="AlphaFoldDB" id="A0AAD0MXV7"/>
<protein>
    <submittedName>
        <fullName evidence="1">Uncharacterized protein</fullName>
    </submittedName>
</protein>
<dbReference type="Proteomes" id="UP000240475">
    <property type="component" value="Chromosome"/>
</dbReference>